<sequence>MSSEQLRPGEAAPPSQAVLSLRGVSREFPGAKALTGVDLEIHEGEFVAIVGPSGSGKSTLLNVLGLLDTATHGTYSVHGTDAARFGERQRTEERAQTFGFVFQDSHVVGRDSTARNAVLGLRARGVSLGVQKRLVRPILERFGLGHRAGTPASLLSGGERQRLAIARAVIGSPEVVLADEPTGSLDTANGETVLRHLRELHRNGTTVILVTHDPAIAASADRVVTMRDGAVVSDTGTARLAERQNGHAAGKDARGERLVRRRRDELVDVVADSLSALTVRPAKALLLVLAFLLGSGGLVAAIGLSESAAVKVSSRIDAAASDEVRANREAGYGSWGEAAADVSRVKSLVGVRGAGVVADLSSSVVNPSTFRPESFLGQPAFNGAVRIADSEYLRIQGAKVTHGDVALLDHSFGSPIALLGADAARRLGVAKPGPGVVVWLYGEPVPVVGVIEDPGRDPVLSGSVVVGVGSYPVMDRIAATLVLRTAPGMPAALADALPKALSPAQPSDVKVQTVADLRELKHGVNDDLGRLVAIVSIVLLAIACLSAGTTMYLGVLGRTGEIALRRALGMRRAAIAGMFLVEGAVVGLVGGAAGGAVGMIAVLAYAQSEGWAPVIPWYAAVWGIALGLGSGVASAVHPAVVASRANPAQLIRG</sequence>
<feature type="transmembrane region" description="Helical" evidence="10">
    <location>
        <begin position="531"/>
        <end position="555"/>
    </location>
</feature>
<dbReference type="InterPro" id="IPR027417">
    <property type="entry name" value="P-loop_NTPase"/>
</dbReference>
<keyword evidence="8 10" id="KW-0472">Membrane</keyword>
<dbReference type="CDD" id="cd03255">
    <property type="entry name" value="ABC_MJ0796_LolCDE_FtsE"/>
    <property type="match status" value="1"/>
</dbReference>
<reference evidence="12 13" key="1">
    <citation type="submission" date="2014-09" db="EMBL/GenBank/DDBJ databases">
        <title>Genome sequence of Sinomonas sp. MUSC 117.</title>
        <authorList>
            <person name="Lee L.-H."/>
        </authorList>
    </citation>
    <scope>NUCLEOTIDE SEQUENCE [LARGE SCALE GENOMIC DNA]</scope>
    <source>
        <strain evidence="12 13">MUSC 117</strain>
    </source>
</reference>
<name>A0A0B2AKS1_9MICC</name>
<dbReference type="GO" id="GO:0016887">
    <property type="term" value="F:ATP hydrolysis activity"/>
    <property type="evidence" value="ECO:0007669"/>
    <property type="project" value="InterPro"/>
</dbReference>
<keyword evidence="7 10" id="KW-1133">Transmembrane helix</keyword>
<dbReference type="GO" id="GO:0005524">
    <property type="term" value="F:ATP binding"/>
    <property type="evidence" value="ECO:0007669"/>
    <property type="project" value="UniProtKB-KW"/>
</dbReference>
<comment type="caution">
    <text evidence="12">The sequence shown here is derived from an EMBL/GenBank/DDBJ whole genome shotgun (WGS) entry which is preliminary data.</text>
</comment>
<evidence type="ECO:0000259" key="11">
    <source>
        <dbReference type="PROSITE" id="PS50893"/>
    </source>
</evidence>
<dbReference type="PANTHER" id="PTHR24220">
    <property type="entry name" value="IMPORT ATP-BINDING PROTEIN"/>
    <property type="match status" value="1"/>
</dbReference>
<dbReference type="SUPFAM" id="SSF52540">
    <property type="entry name" value="P-loop containing nucleoside triphosphate hydrolases"/>
    <property type="match status" value="1"/>
</dbReference>
<evidence type="ECO:0000256" key="9">
    <source>
        <dbReference type="ARBA" id="ARBA00038388"/>
    </source>
</evidence>
<dbReference type="InterPro" id="IPR015854">
    <property type="entry name" value="ABC_transpr_LolD-like"/>
</dbReference>
<dbReference type="STRING" id="1338436.LK10_06905"/>
<keyword evidence="6" id="KW-0067">ATP-binding</keyword>
<dbReference type="OrthoDB" id="4814201at2"/>
<evidence type="ECO:0000313" key="12">
    <source>
        <dbReference type="EMBL" id="KHL04255.1"/>
    </source>
</evidence>
<evidence type="ECO:0000256" key="6">
    <source>
        <dbReference type="ARBA" id="ARBA00022840"/>
    </source>
</evidence>
<evidence type="ECO:0000256" key="2">
    <source>
        <dbReference type="ARBA" id="ARBA00022448"/>
    </source>
</evidence>
<comment type="similarity">
    <text evidence="9">Belongs to the ABC transporter superfamily. Macrolide exporter (TC 3.A.1.122) family.</text>
</comment>
<dbReference type="AlphaFoldDB" id="A0A0B2AKS1"/>
<evidence type="ECO:0000256" key="8">
    <source>
        <dbReference type="ARBA" id="ARBA00023136"/>
    </source>
</evidence>
<evidence type="ECO:0000256" key="7">
    <source>
        <dbReference type="ARBA" id="ARBA00022989"/>
    </source>
</evidence>
<evidence type="ECO:0000256" key="10">
    <source>
        <dbReference type="SAM" id="Phobius"/>
    </source>
</evidence>
<dbReference type="InterPro" id="IPR003439">
    <property type="entry name" value="ABC_transporter-like_ATP-bd"/>
</dbReference>
<dbReference type="Proteomes" id="UP000030982">
    <property type="component" value="Unassembled WGS sequence"/>
</dbReference>
<feature type="transmembrane region" description="Helical" evidence="10">
    <location>
        <begin position="576"/>
        <end position="605"/>
    </location>
</feature>
<feature type="domain" description="ABC transporter" evidence="11">
    <location>
        <begin position="19"/>
        <end position="253"/>
    </location>
</feature>
<dbReference type="PROSITE" id="PS00211">
    <property type="entry name" value="ABC_TRANSPORTER_1"/>
    <property type="match status" value="1"/>
</dbReference>
<proteinExistence type="inferred from homology"/>
<dbReference type="PROSITE" id="PS50893">
    <property type="entry name" value="ABC_TRANSPORTER_2"/>
    <property type="match status" value="1"/>
</dbReference>
<dbReference type="GO" id="GO:0005886">
    <property type="term" value="C:plasma membrane"/>
    <property type="evidence" value="ECO:0007669"/>
    <property type="project" value="UniProtKB-SubCell"/>
</dbReference>
<dbReference type="InterPro" id="IPR003838">
    <property type="entry name" value="ABC3_permease_C"/>
</dbReference>
<dbReference type="InterPro" id="IPR017871">
    <property type="entry name" value="ABC_transporter-like_CS"/>
</dbReference>
<dbReference type="Gene3D" id="3.40.50.300">
    <property type="entry name" value="P-loop containing nucleotide triphosphate hydrolases"/>
    <property type="match status" value="1"/>
</dbReference>
<protein>
    <recommendedName>
        <fullName evidence="11">ABC transporter domain-containing protein</fullName>
    </recommendedName>
</protein>
<dbReference type="Pfam" id="PF02687">
    <property type="entry name" value="FtsX"/>
    <property type="match status" value="1"/>
</dbReference>
<feature type="transmembrane region" description="Helical" evidence="10">
    <location>
        <begin position="617"/>
        <end position="642"/>
    </location>
</feature>
<evidence type="ECO:0000256" key="3">
    <source>
        <dbReference type="ARBA" id="ARBA00022475"/>
    </source>
</evidence>
<keyword evidence="4 10" id="KW-0812">Transmembrane</keyword>
<evidence type="ECO:0000256" key="4">
    <source>
        <dbReference type="ARBA" id="ARBA00022692"/>
    </source>
</evidence>
<dbReference type="GO" id="GO:0022857">
    <property type="term" value="F:transmembrane transporter activity"/>
    <property type="evidence" value="ECO:0007669"/>
    <property type="project" value="TreeGrafter"/>
</dbReference>
<dbReference type="InterPro" id="IPR003593">
    <property type="entry name" value="AAA+_ATPase"/>
</dbReference>
<evidence type="ECO:0000256" key="1">
    <source>
        <dbReference type="ARBA" id="ARBA00004429"/>
    </source>
</evidence>
<gene>
    <name evidence="12" type="ORF">LK10_06905</name>
</gene>
<evidence type="ECO:0000313" key="13">
    <source>
        <dbReference type="Proteomes" id="UP000030982"/>
    </source>
</evidence>
<keyword evidence="2" id="KW-0813">Transport</keyword>
<dbReference type="PANTHER" id="PTHR24220:SF648">
    <property type="entry name" value="ABC TRANSPORTER ATP-BINDING PROTEIN YTRE"/>
    <property type="match status" value="1"/>
</dbReference>
<dbReference type="EMBL" id="JTDL01000082">
    <property type="protein sequence ID" value="KHL04255.1"/>
    <property type="molecule type" value="Genomic_DNA"/>
</dbReference>
<dbReference type="SMART" id="SM00382">
    <property type="entry name" value="AAA"/>
    <property type="match status" value="1"/>
</dbReference>
<comment type="subcellular location">
    <subcellularLocation>
        <location evidence="1">Cell inner membrane</location>
        <topology evidence="1">Multi-pass membrane protein</topology>
    </subcellularLocation>
</comment>
<evidence type="ECO:0000256" key="5">
    <source>
        <dbReference type="ARBA" id="ARBA00022741"/>
    </source>
</evidence>
<dbReference type="RefSeq" id="WP_043121416.1">
    <property type="nucleotide sequence ID" value="NZ_JTDL01000082.1"/>
</dbReference>
<accession>A0A0B2AKS1</accession>
<keyword evidence="3" id="KW-1003">Cell membrane</keyword>
<dbReference type="Pfam" id="PF00005">
    <property type="entry name" value="ABC_tran"/>
    <property type="match status" value="1"/>
</dbReference>
<organism evidence="12 13">
    <name type="scientific">Sinomonas humi</name>
    <dbReference type="NCBI Taxonomy" id="1338436"/>
    <lineage>
        <taxon>Bacteria</taxon>
        <taxon>Bacillati</taxon>
        <taxon>Actinomycetota</taxon>
        <taxon>Actinomycetes</taxon>
        <taxon>Micrococcales</taxon>
        <taxon>Micrococcaceae</taxon>
        <taxon>Sinomonas</taxon>
    </lineage>
</organism>
<keyword evidence="13" id="KW-1185">Reference proteome</keyword>
<keyword evidence="5" id="KW-0547">Nucleotide-binding</keyword>
<dbReference type="InterPro" id="IPR017911">
    <property type="entry name" value="MacB-like_ATP-bd"/>
</dbReference>